<feature type="region of interest" description="Disordered" evidence="1">
    <location>
        <begin position="11"/>
        <end position="36"/>
    </location>
</feature>
<reference evidence="2 3" key="1">
    <citation type="submission" date="2017-06" db="EMBL/GenBank/DDBJ databases">
        <authorList>
            <person name="Kim H.J."/>
            <person name="Triplett B.A."/>
        </authorList>
    </citation>
    <scope>NUCLEOTIDE SEQUENCE [LARGE SCALE GENOMIC DNA]</scope>
    <source>
        <strain evidence="2 3">CGMCC 4.5593</strain>
    </source>
</reference>
<dbReference type="AlphaFoldDB" id="A0A239NPJ4"/>
<evidence type="ECO:0000256" key="1">
    <source>
        <dbReference type="SAM" id="MobiDB-lite"/>
    </source>
</evidence>
<evidence type="ECO:0000313" key="3">
    <source>
        <dbReference type="Proteomes" id="UP000198362"/>
    </source>
</evidence>
<accession>A0A239NPJ4</accession>
<dbReference type="AntiFam" id="ANF00140">
    <property type="entry name" value="Shadow ORF (opposite ResIII Domain)"/>
</dbReference>
<evidence type="ECO:0000313" key="2">
    <source>
        <dbReference type="EMBL" id="SNT56700.1"/>
    </source>
</evidence>
<protein>
    <submittedName>
        <fullName evidence="2">Uncharacterized protein</fullName>
    </submittedName>
</protein>
<sequence>MLFLGHGVPHGAELPGDELAEPVAAGGGGGEPKPELRRDALDGVLVRGGAEVVALVNDYVPVPLGEAGDVVAPCQGWQQGDVHRSGELSPATAELAGADAEELFNALPPLVGQGLTVDEHQGGGASLGDHGAGHDRLPGTGRCDEQPVIMGQHFTNRGALPGGECGGECDIDLPARVAYVGDGQP</sequence>
<dbReference type="EMBL" id="FZPH01000010">
    <property type="protein sequence ID" value="SNT56700.1"/>
    <property type="molecule type" value="Genomic_DNA"/>
</dbReference>
<keyword evidence="3" id="KW-1185">Reference proteome</keyword>
<organism evidence="2 3">
    <name type="scientific">Asanoa hainanensis</name>
    <dbReference type="NCBI Taxonomy" id="560556"/>
    <lineage>
        <taxon>Bacteria</taxon>
        <taxon>Bacillati</taxon>
        <taxon>Actinomycetota</taxon>
        <taxon>Actinomycetes</taxon>
        <taxon>Micromonosporales</taxon>
        <taxon>Micromonosporaceae</taxon>
        <taxon>Asanoa</taxon>
    </lineage>
</organism>
<proteinExistence type="predicted"/>
<name>A0A239NPJ4_9ACTN</name>
<dbReference type="Proteomes" id="UP000198362">
    <property type="component" value="Unassembled WGS sequence"/>
</dbReference>
<gene>
    <name evidence="2" type="ORF">SAMN05421812_11014</name>
</gene>